<reference evidence="1 2" key="1">
    <citation type="journal article" date="2019" name="Sci. Rep.">
        <title>Orb-weaving spider Araneus ventricosus genome elucidates the spidroin gene catalogue.</title>
        <authorList>
            <person name="Kono N."/>
            <person name="Nakamura H."/>
            <person name="Ohtoshi R."/>
            <person name="Moran D.A.P."/>
            <person name="Shinohara A."/>
            <person name="Yoshida Y."/>
            <person name="Fujiwara M."/>
            <person name="Mori M."/>
            <person name="Tomita M."/>
            <person name="Arakawa K."/>
        </authorList>
    </citation>
    <scope>NUCLEOTIDE SEQUENCE [LARGE SCALE GENOMIC DNA]</scope>
</reference>
<gene>
    <name evidence="1" type="ORF">AVEN_175545_1</name>
</gene>
<sequence length="127" mass="14789">MWTFLMAFNPQNPHDIYPKFINFITVLSAQTFSDATTLKVRMNLRNSRTFNDKLVRRCRRGFWFDARSSRISLGEPSFIGFSANTKGVVRRSPQIFIEPAWLNPQIKANFKALPNTPPLHWRLTSND</sequence>
<proteinExistence type="predicted"/>
<dbReference type="EMBL" id="BGPR01000217">
    <property type="protein sequence ID" value="GBM05697.1"/>
    <property type="molecule type" value="Genomic_DNA"/>
</dbReference>
<organism evidence="1 2">
    <name type="scientific">Araneus ventricosus</name>
    <name type="common">Orbweaver spider</name>
    <name type="synonym">Epeira ventricosa</name>
    <dbReference type="NCBI Taxonomy" id="182803"/>
    <lineage>
        <taxon>Eukaryota</taxon>
        <taxon>Metazoa</taxon>
        <taxon>Ecdysozoa</taxon>
        <taxon>Arthropoda</taxon>
        <taxon>Chelicerata</taxon>
        <taxon>Arachnida</taxon>
        <taxon>Araneae</taxon>
        <taxon>Araneomorphae</taxon>
        <taxon>Entelegynae</taxon>
        <taxon>Araneoidea</taxon>
        <taxon>Araneidae</taxon>
        <taxon>Araneus</taxon>
    </lineage>
</organism>
<protein>
    <submittedName>
        <fullName evidence="1">Uncharacterized protein</fullName>
    </submittedName>
</protein>
<dbReference type="Proteomes" id="UP000499080">
    <property type="component" value="Unassembled WGS sequence"/>
</dbReference>
<comment type="caution">
    <text evidence="1">The sequence shown here is derived from an EMBL/GenBank/DDBJ whole genome shotgun (WGS) entry which is preliminary data.</text>
</comment>
<accession>A0A4Y2CPL5</accession>
<keyword evidence="2" id="KW-1185">Reference proteome</keyword>
<dbReference type="AlphaFoldDB" id="A0A4Y2CPL5"/>
<evidence type="ECO:0000313" key="1">
    <source>
        <dbReference type="EMBL" id="GBM05697.1"/>
    </source>
</evidence>
<name>A0A4Y2CPL5_ARAVE</name>
<evidence type="ECO:0000313" key="2">
    <source>
        <dbReference type="Proteomes" id="UP000499080"/>
    </source>
</evidence>